<accession>A0A6P8Q1A8</accession>
<sequence length="223" mass="24727">MVRFRIMSEYECLKLFNITKLIRIIPTLGEKPVSQQFIPKPTSPGKGKAQRGCGVEKITPKNTRGKALFIASRLVKEQPMRTLAVPAGVNKQMREQKLRRNGSNPNQSFIPDTALKSQSRSLLSSGGQATGGTKANPGLLARKLSQTRSIERSGQDLTQATVDPLYCTVFKGLKAHPEKSHSIMAETSDLPTQMQQETENSNNHDISCRSLREHNNKELLAFV</sequence>
<dbReference type="InParanoid" id="A0A6P8Q1A8"/>
<name>A0A6P8Q1A8_GEOSA</name>
<dbReference type="GeneID" id="117354831"/>
<feature type="compositionally biased region" description="Polar residues" evidence="1">
    <location>
        <begin position="101"/>
        <end position="110"/>
    </location>
</feature>
<dbReference type="AlphaFoldDB" id="A0A6P8Q1A8"/>
<evidence type="ECO:0000313" key="2">
    <source>
        <dbReference type="Proteomes" id="UP000515159"/>
    </source>
</evidence>
<evidence type="ECO:0000256" key="1">
    <source>
        <dbReference type="SAM" id="MobiDB-lite"/>
    </source>
</evidence>
<reference evidence="3" key="1">
    <citation type="submission" date="2025-08" db="UniProtKB">
        <authorList>
            <consortium name="RefSeq"/>
        </authorList>
    </citation>
    <scope>IDENTIFICATION</scope>
</reference>
<evidence type="ECO:0000313" key="3">
    <source>
        <dbReference type="RefSeq" id="XP_033788695.1"/>
    </source>
</evidence>
<feature type="compositionally biased region" description="Low complexity" evidence="1">
    <location>
        <begin position="117"/>
        <end position="127"/>
    </location>
</feature>
<keyword evidence="2" id="KW-1185">Reference proteome</keyword>
<proteinExistence type="predicted"/>
<protein>
    <submittedName>
        <fullName evidence="3">Uncharacterized protein LOC117354831</fullName>
    </submittedName>
</protein>
<dbReference type="KEGG" id="gsh:117354831"/>
<gene>
    <name evidence="3" type="primary">LOC117354831</name>
</gene>
<feature type="region of interest" description="Disordered" evidence="1">
    <location>
        <begin position="90"/>
        <end position="140"/>
    </location>
</feature>
<organism evidence="2 3">
    <name type="scientific">Geotrypetes seraphini</name>
    <name type="common">Gaboon caecilian</name>
    <name type="synonym">Caecilia seraphini</name>
    <dbReference type="NCBI Taxonomy" id="260995"/>
    <lineage>
        <taxon>Eukaryota</taxon>
        <taxon>Metazoa</taxon>
        <taxon>Chordata</taxon>
        <taxon>Craniata</taxon>
        <taxon>Vertebrata</taxon>
        <taxon>Euteleostomi</taxon>
        <taxon>Amphibia</taxon>
        <taxon>Gymnophiona</taxon>
        <taxon>Geotrypetes</taxon>
    </lineage>
</organism>
<dbReference type="Proteomes" id="UP000515159">
    <property type="component" value="Chromosome 2"/>
</dbReference>
<dbReference type="RefSeq" id="XP_033788695.1">
    <property type="nucleotide sequence ID" value="XM_033932804.1"/>
</dbReference>